<protein>
    <submittedName>
        <fullName evidence="2">Uncharacterized protein</fullName>
    </submittedName>
</protein>
<feature type="compositionally biased region" description="Low complexity" evidence="1">
    <location>
        <begin position="36"/>
        <end position="46"/>
    </location>
</feature>
<gene>
    <name evidence="2" type="ORF">JKP88DRAFT_286226</name>
</gene>
<feature type="compositionally biased region" description="Low complexity" evidence="1">
    <location>
        <begin position="228"/>
        <end position="259"/>
    </location>
</feature>
<feature type="compositionally biased region" description="Polar residues" evidence="1">
    <location>
        <begin position="80"/>
        <end position="89"/>
    </location>
</feature>
<accession>A0A835ZGH3</accession>
<organism evidence="2 3">
    <name type="scientific">Tribonema minus</name>
    <dbReference type="NCBI Taxonomy" id="303371"/>
    <lineage>
        <taxon>Eukaryota</taxon>
        <taxon>Sar</taxon>
        <taxon>Stramenopiles</taxon>
        <taxon>Ochrophyta</taxon>
        <taxon>PX clade</taxon>
        <taxon>Xanthophyceae</taxon>
        <taxon>Tribonematales</taxon>
        <taxon>Tribonemataceae</taxon>
        <taxon>Tribonema</taxon>
    </lineage>
</organism>
<reference evidence="2" key="1">
    <citation type="submission" date="2021-02" db="EMBL/GenBank/DDBJ databases">
        <title>First Annotated Genome of the Yellow-green Alga Tribonema minus.</title>
        <authorList>
            <person name="Mahan K.M."/>
        </authorList>
    </citation>
    <scope>NUCLEOTIDE SEQUENCE</scope>
    <source>
        <strain evidence="2">UTEX B ZZ1240</strain>
    </source>
</reference>
<feature type="compositionally biased region" description="Polar residues" evidence="1">
    <location>
        <begin position="64"/>
        <end position="73"/>
    </location>
</feature>
<feature type="region of interest" description="Disordered" evidence="1">
    <location>
        <begin position="426"/>
        <end position="450"/>
    </location>
</feature>
<dbReference type="EMBL" id="JAFCMP010000039">
    <property type="protein sequence ID" value="KAG5190084.1"/>
    <property type="molecule type" value="Genomic_DNA"/>
</dbReference>
<sequence>MSPPQQQNHRAAAVEAGRQHLQLYRDRKRRQLHGSAPATAPPTTAAIRQANRQGEAQTLMSILNQSQQPSSFRQQHEQHSVSGSSTHPSFATGLSAPVQGSPSELWQGMQLQVRQASHLCAVERGQLDQALRVCRQLQGQPREVEALASNLHGVRDTLDKHHAINATIAAFAAALGEAVPSHGGAQRSGESGEQQEQQQRGDNAQQQLRKLERENGKLRARVDLFQAPLRQQQAQPQPQQQSGTDTAAAAAAAAQAAAAHWRRKAEEADALNQALRGALDAAAAAPSAAVVPPSPLRSAVAAAPPQQRAADGAVAAARTGAETAAEAPLTAGTVPSHSAMHGDSLPRPAAFQAHSTAAAVGAQPPPPPPPAPPVPSAISPRARRSLEPMGEENYIPGSAALKLMVRAVPMALSGAAAVLGFARRGGGGGAAGAARAPQRRESHSHAVLIL</sequence>
<proteinExistence type="predicted"/>
<feature type="compositionally biased region" description="Pro residues" evidence="1">
    <location>
        <begin position="363"/>
        <end position="375"/>
    </location>
</feature>
<dbReference type="AlphaFoldDB" id="A0A835ZGH3"/>
<feature type="region of interest" description="Disordered" evidence="1">
    <location>
        <begin position="64"/>
        <end position="98"/>
    </location>
</feature>
<feature type="region of interest" description="Disordered" evidence="1">
    <location>
        <begin position="228"/>
        <end position="265"/>
    </location>
</feature>
<feature type="region of interest" description="Disordered" evidence="1">
    <location>
        <begin position="318"/>
        <end position="380"/>
    </location>
</feature>
<evidence type="ECO:0000313" key="3">
    <source>
        <dbReference type="Proteomes" id="UP000664859"/>
    </source>
</evidence>
<name>A0A835ZGH3_9STRA</name>
<evidence type="ECO:0000256" key="1">
    <source>
        <dbReference type="SAM" id="MobiDB-lite"/>
    </source>
</evidence>
<feature type="compositionally biased region" description="Low complexity" evidence="1">
    <location>
        <begin position="318"/>
        <end position="327"/>
    </location>
</feature>
<evidence type="ECO:0000313" key="2">
    <source>
        <dbReference type="EMBL" id="KAG5190084.1"/>
    </source>
</evidence>
<keyword evidence="3" id="KW-1185">Reference proteome</keyword>
<feature type="region of interest" description="Disordered" evidence="1">
    <location>
        <begin position="179"/>
        <end position="206"/>
    </location>
</feature>
<dbReference type="Proteomes" id="UP000664859">
    <property type="component" value="Unassembled WGS sequence"/>
</dbReference>
<feature type="region of interest" description="Disordered" evidence="1">
    <location>
        <begin position="1"/>
        <end position="48"/>
    </location>
</feature>
<comment type="caution">
    <text evidence="2">The sequence shown here is derived from an EMBL/GenBank/DDBJ whole genome shotgun (WGS) entry which is preliminary data.</text>
</comment>